<dbReference type="Gene3D" id="3.30.750.80">
    <property type="entry name" value="RNA methyltransferase domain (HRMD) like"/>
    <property type="match status" value="1"/>
</dbReference>
<dbReference type="STRING" id="379066.GAU_0663"/>
<reference evidence="10" key="1">
    <citation type="submission" date="2006-03" db="EMBL/GenBank/DDBJ databases">
        <title>Complete genome sequence of Gemmatimonas aurantiaca T-27 that represents a novel phylum Gemmatimonadetes.</title>
        <authorList>
            <person name="Takasaki K."/>
            <person name="Ichikawa N."/>
            <person name="Miura H."/>
            <person name="Matsushita S."/>
            <person name="Watanabe Y."/>
            <person name="Oguchi A."/>
            <person name="Ankai A."/>
            <person name="Yashiro I."/>
            <person name="Takahashi M."/>
            <person name="Terui Y."/>
            <person name="Fukui S."/>
            <person name="Yokoyama H."/>
            <person name="Tanikawa S."/>
            <person name="Hanada S."/>
            <person name="Kamagata Y."/>
            <person name="Fujita N."/>
        </authorList>
    </citation>
    <scope>NUCLEOTIDE SEQUENCE [LARGE SCALE GENOMIC DNA]</scope>
    <source>
        <strain evidence="10">T-27 / DSM 14586 / JCM 11422 / NBRC 100505</strain>
    </source>
</reference>
<evidence type="ECO:0000259" key="8">
    <source>
        <dbReference type="Pfam" id="PF17785"/>
    </source>
</evidence>
<dbReference type="GO" id="GO:0008168">
    <property type="term" value="F:methyltransferase activity"/>
    <property type="evidence" value="ECO:0007669"/>
    <property type="project" value="UniProtKB-KW"/>
</dbReference>
<evidence type="ECO:0000256" key="3">
    <source>
        <dbReference type="ARBA" id="ARBA00022603"/>
    </source>
</evidence>
<evidence type="ECO:0000256" key="4">
    <source>
        <dbReference type="ARBA" id="ARBA00022679"/>
    </source>
</evidence>
<keyword evidence="10" id="KW-1185">Reference proteome</keyword>
<dbReference type="InterPro" id="IPR019614">
    <property type="entry name" value="SAM-dep_methyl-trfase"/>
</dbReference>
<feature type="domain" description="RlmI-like PUA" evidence="8">
    <location>
        <begin position="9"/>
        <end position="67"/>
    </location>
</feature>
<dbReference type="eggNOG" id="COG1092">
    <property type="taxonomic scope" value="Bacteria"/>
</dbReference>
<dbReference type="GO" id="GO:0005737">
    <property type="term" value="C:cytoplasm"/>
    <property type="evidence" value="ECO:0007669"/>
    <property type="project" value="UniProtKB-SubCell"/>
</dbReference>
<dbReference type="EMBL" id="AP009153">
    <property type="protein sequence ID" value="BAH37705.1"/>
    <property type="molecule type" value="Genomic_DNA"/>
</dbReference>
<dbReference type="Pfam" id="PF17785">
    <property type="entry name" value="PUA_3"/>
    <property type="match status" value="1"/>
</dbReference>
<keyword evidence="2" id="KW-0963">Cytoplasm</keyword>
<protein>
    <recommendedName>
        <fullName evidence="11">Class I SAM-dependent rRNA methyltransferase</fullName>
    </recommendedName>
</protein>
<dbReference type="HOGENOM" id="CLU_014042_0_0_0"/>
<keyword evidence="5" id="KW-0949">S-adenosyl-L-methionine</keyword>
<dbReference type="GO" id="GO:0032259">
    <property type="term" value="P:methylation"/>
    <property type="evidence" value="ECO:0007669"/>
    <property type="project" value="UniProtKB-KW"/>
</dbReference>
<evidence type="ECO:0000256" key="2">
    <source>
        <dbReference type="ARBA" id="ARBA00022490"/>
    </source>
</evidence>
<dbReference type="InterPro" id="IPR041532">
    <property type="entry name" value="RlmI-like_PUA"/>
</dbReference>
<dbReference type="PANTHER" id="PTHR42873:SF1">
    <property type="entry name" value="S-ADENOSYLMETHIONINE-DEPENDENT METHYLTRANSFERASE DOMAIN-CONTAINING PROTEIN"/>
    <property type="match status" value="1"/>
</dbReference>
<dbReference type="GO" id="GO:0003723">
    <property type="term" value="F:RNA binding"/>
    <property type="evidence" value="ECO:0007669"/>
    <property type="project" value="InterPro"/>
</dbReference>
<dbReference type="Gene3D" id="3.40.50.150">
    <property type="entry name" value="Vaccinia Virus protein VP39"/>
    <property type="match status" value="1"/>
</dbReference>
<accession>C1A645</accession>
<dbReference type="InterPro" id="IPR036974">
    <property type="entry name" value="PUA_sf"/>
</dbReference>
<proteinExistence type="inferred from homology"/>
<gene>
    <name evidence="9" type="ordered locus">GAU_0663</name>
</gene>
<dbReference type="InterPro" id="IPR015947">
    <property type="entry name" value="PUA-like_sf"/>
</dbReference>
<evidence type="ECO:0000313" key="9">
    <source>
        <dbReference type="EMBL" id="BAH37705.1"/>
    </source>
</evidence>
<dbReference type="KEGG" id="gau:GAU_0663"/>
<evidence type="ECO:0000259" key="7">
    <source>
        <dbReference type="Pfam" id="PF10672"/>
    </source>
</evidence>
<feature type="domain" description="S-adenosylmethionine-dependent methyltransferase" evidence="7">
    <location>
        <begin position="168"/>
        <end position="331"/>
    </location>
</feature>
<evidence type="ECO:0000256" key="5">
    <source>
        <dbReference type="ARBA" id="ARBA00022691"/>
    </source>
</evidence>
<dbReference type="SUPFAM" id="SSF88697">
    <property type="entry name" value="PUA domain-like"/>
    <property type="match status" value="1"/>
</dbReference>
<dbReference type="InterPro" id="IPR029063">
    <property type="entry name" value="SAM-dependent_MTases_sf"/>
</dbReference>
<keyword evidence="4" id="KW-0808">Transferase</keyword>
<comment type="subcellular location">
    <subcellularLocation>
        <location evidence="1">Cytoplasm</location>
    </subcellularLocation>
</comment>
<evidence type="ECO:0000313" key="10">
    <source>
        <dbReference type="Proteomes" id="UP000002209"/>
    </source>
</evidence>
<organism evidence="9 10">
    <name type="scientific">Gemmatimonas aurantiaca (strain DSM 14586 / JCM 11422 / NBRC 100505 / T-27)</name>
    <dbReference type="NCBI Taxonomy" id="379066"/>
    <lineage>
        <taxon>Bacteria</taxon>
        <taxon>Pseudomonadati</taxon>
        <taxon>Gemmatimonadota</taxon>
        <taxon>Gemmatimonadia</taxon>
        <taxon>Gemmatimonadales</taxon>
        <taxon>Gemmatimonadaceae</taxon>
        <taxon>Gemmatimonas</taxon>
    </lineage>
</organism>
<comment type="similarity">
    <text evidence="6">Belongs to the methyltransferase superfamily. RlmI family.</text>
</comment>
<evidence type="ECO:0000256" key="1">
    <source>
        <dbReference type="ARBA" id="ARBA00004496"/>
    </source>
</evidence>
<dbReference type="AlphaFoldDB" id="C1A645"/>
<dbReference type="CDD" id="cd21153">
    <property type="entry name" value="PUA_RlmI"/>
    <property type="match status" value="1"/>
</dbReference>
<dbReference type="CDD" id="cd11572">
    <property type="entry name" value="RlmI_M_like"/>
    <property type="match status" value="1"/>
</dbReference>
<name>C1A645_GEMAT</name>
<dbReference type="Gene3D" id="2.30.130.10">
    <property type="entry name" value="PUA domain"/>
    <property type="match status" value="1"/>
</dbReference>
<sequence>MIEGEVAVVNRRGAQRIRNGHPWVFRSDLERAPAVAAGFVRVEEYTGAPLGFALWSPQSEISLRHVSADASRAPDAAWWHEQLRTAIARRAPLATESNAYRLVHGEGDGLPSLVVDRYGDALVVQLLSAGVNAWTETIVASLQELTGCTGILARNDPAARDREGLPREVRLLHGDVPRVIEVVEHGVRYLAAPWDGQKTGAFLDQRENRVLIGSLARGRALDCFAYHGSFALHLADRAEHVTAVDISAPALARVHEHAQRNGLTNIEPVEGDAFDVLRAWYREGRRFDTIVVDPPAFAKNRNAIEGALRGYKDINLQAMRLLAPGGLLFTASCSFHLSRGLFFEMLQEASADSGRRFALRAITGQPLDHPELITVPETGYLKGALLEAMG</sequence>
<dbReference type="CDD" id="cd02440">
    <property type="entry name" value="AdoMet_MTases"/>
    <property type="match status" value="1"/>
</dbReference>
<keyword evidence="3" id="KW-0489">Methyltransferase</keyword>
<dbReference type="Proteomes" id="UP000002209">
    <property type="component" value="Chromosome"/>
</dbReference>
<evidence type="ECO:0000256" key="6">
    <source>
        <dbReference type="ARBA" id="ARBA00038091"/>
    </source>
</evidence>
<dbReference type="PANTHER" id="PTHR42873">
    <property type="entry name" value="RIBOSOMAL RNA LARGE SUBUNIT METHYLTRANSFERASE"/>
    <property type="match status" value="1"/>
</dbReference>
<evidence type="ECO:0008006" key="11">
    <source>
        <dbReference type="Google" id="ProtNLM"/>
    </source>
</evidence>
<dbReference type="SUPFAM" id="SSF53335">
    <property type="entry name" value="S-adenosyl-L-methionine-dependent methyltransferases"/>
    <property type="match status" value="1"/>
</dbReference>
<dbReference type="Pfam" id="PF10672">
    <property type="entry name" value="Methyltrans_SAM"/>
    <property type="match status" value="1"/>
</dbReference>